<dbReference type="Proteomes" id="UP000694005">
    <property type="component" value="Chromosome A10"/>
</dbReference>
<name>A0A8D9MH73_BRACM</name>
<gene>
    <name evidence="1" type="ORF">BRAPAZ1V2_A10P05560.2</name>
</gene>
<dbReference type="EMBL" id="LS974626">
    <property type="protein sequence ID" value="CAG7909310.1"/>
    <property type="molecule type" value="Genomic_DNA"/>
</dbReference>
<protein>
    <submittedName>
        <fullName evidence="1">Uncharacterized protein</fullName>
    </submittedName>
</protein>
<dbReference type="Gramene" id="A10p05560.2_BraZ1">
    <property type="protein sequence ID" value="A10p05560.2_BraZ1.CDS"/>
    <property type="gene ID" value="A10g05560.2_BraZ1"/>
</dbReference>
<evidence type="ECO:0000313" key="1">
    <source>
        <dbReference type="EMBL" id="CAG7909310.1"/>
    </source>
</evidence>
<dbReference type="AlphaFoldDB" id="A0A8D9MH73"/>
<proteinExistence type="predicted"/>
<evidence type="ECO:0000313" key="2">
    <source>
        <dbReference type="Proteomes" id="UP000694005"/>
    </source>
</evidence>
<sequence>MKSLEPPKAYHVWFQFLRRIPTKPPCCFTSLFGFLLAFLQSSTSPRTVQIVYVSFPNQYYNDCGVFFLLSD</sequence>
<accession>A0A8D9MH73</accession>
<reference evidence="1 2" key="1">
    <citation type="submission" date="2021-07" db="EMBL/GenBank/DDBJ databases">
        <authorList>
            <consortium name="Genoscope - CEA"/>
            <person name="William W."/>
        </authorList>
    </citation>
    <scope>NUCLEOTIDE SEQUENCE [LARGE SCALE GENOMIC DNA]</scope>
</reference>
<organism evidence="1 2">
    <name type="scientific">Brassica campestris</name>
    <name type="common">Field mustard</name>
    <dbReference type="NCBI Taxonomy" id="3711"/>
    <lineage>
        <taxon>Eukaryota</taxon>
        <taxon>Viridiplantae</taxon>
        <taxon>Streptophyta</taxon>
        <taxon>Embryophyta</taxon>
        <taxon>Tracheophyta</taxon>
        <taxon>Spermatophyta</taxon>
        <taxon>Magnoliopsida</taxon>
        <taxon>eudicotyledons</taxon>
        <taxon>Gunneridae</taxon>
        <taxon>Pentapetalae</taxon>
        <taxon>rosids</taxon>
        <taxon>malvids</taxon>
        <taxon>Brassicales</taxon>
        <taxon>Brassicaceae</taxon>
        <taxon>Brassiceae</taxon>
        <taxon>Brassica</taxon>
    </lineage>
</organism>